<dbReference type="PANTHER" id="PTHR43727">
    <property type="entry name" value="DIAMINOPIMELATE DECARBOXYLASE"/>
    <property type="match status" value="1"/>
</dbReference>
<dbReference type="SUPFAM" id="SSF50621">
    <property type="entry name" value="Alanine racemase C-terminal domain-like"/>
    <property type="match status" value="1"/>
</dbReference>
<dbReference type="GO" id="GO:0009089">
    <property type="term" value="P:lysine biosynthetic process via diaminopimelate"/>
    <property type="evidence" value="ECO:0007669"/>
    <property type="project" value="TreeGrafter"/>
</dbReference>
<dbReference type="Proteomes" id="UP000199321">
    <property type="component" value="Unassembled WGS sequence"/>
</dbReference>
<organism evidence="8 9">
    <name type="scientific">Ulvibacter litoralis</name>
    <dbReference type="NCBI Taxonomy" id="227084"/>
    <lineage>
        <taxon>Bacteria</taxon>
        <taxon>Pseudomonadati</taxon>
        <taxon>Bacteroidota</taxon>
        <taxon>Flavobacteriia</taxon>
        <taxon>Flavobacteriales</taxon>
        <taxon>Flavobacteriaceae</taxon>
        <taxon>Ulvibacter</taxon>
    </lineage>
</organism>
<dbReference type="InterPro" id="IPR000183">
    <property type="entry name" value="Orn/DAP/Arg_de-COase"/>
</dbReference>
<dbReference type="Pfam" id="PF02784">
    <property type="entry name" value="Orn_Arg_deC_N"/>
    <property type="match status" value="1"/>
</dbReference>
<dbReference type="OrthoDB" id="9802241at2"/>
<evidence type="ECO:0000256" key="5">
    <source>
        <dbReference type="RuleBase" id="RU003737"/>
    </source>
</evidence>
<name>A0A1G7C9I2_9FLAO</name>
<dbReference type="STRING" id="227084.SAMN05421855_101260"/>
<gene>
    <name evidence="8" type="ORF">SAMN05421855_101260</name>
</gene>
<feature type="modified residue" description="N6-(pyridoxal phosphate)lysine" evidence="4">
    <location>
        <position position="74"/>
    </location>
</feature>
<dbReference type="InterPro" id="IPR022643">
    <property type="entry name" value="De-COase2_C"/>
</dbReference>
<dbReference type="SUPFAM" id="SSF51419">
    <property type="entry name" value="PLP-binding barrel"/>
    <property type="match status" value="1"/>
</dbReference>
<dbReference type="Gene3D" id="2.40.37.10">
    <property type="entry name" value="Lyase, Ornithine Decarboxylase, Chain A, domain 1"/>
    <property type="match status" value="1"/>
</dbReference>
<feature type="active site" description="Proton donor" evidence="4">
    <location>
        <position position="411"/>
    </location>
</feature>
<comment type="cofactor">
    <cofactor evidence="1 4">
        <name>pyridoxal 5'-phosphate</name>
        <dbReference type="ChEBI" id="CHEBI:597326"/>
    </cofactor>
</comment>
<keyword evidence="2 4" id="KW-0663">Pyridoxal phosphate</keyword>
<protein>
    <submittedName>
        <fullName evidence="8">Diaminopimelate decarboxylase</fullName>
    </submittedName>
</protein>
<feature type="domain" description="Orn/DAP/Arg decarboxylase 2 C-terminal" evidence="6">
    <location>
        <begin position="348"/>
        <end position="438"/>
    </location>
</feature>
<dbReference type="PRINTS" id="PR01179">
    <property type="entry name" value="ODADCRBXLASE"/>
</dbReference>
<evidence type="ECO:0000256" key="3">
    <source>
        <dbReference type="ARBA" id="ARBA00023239"/>
    </source>
</evidence>
<dbReference type="PROSITE" id="PS00878">
    <property type="entry name" value="ODR_DC_2_1"/>
    <property type="match status" value="1"/>
</dbReference>
<accession>A0A1G7C9I2</accession>
<reference evidence="8 9" key="1">
    <citation type="submission" date="2016-10" db="EMBL/GenBank/DDBJ databases">
        <authorList>
            <person name="de Groot N.N."/>
        </authorList>
    </citation>
    <scope>NUCLEOTIDE SEQUENCE [LARGE SCALE GENOMIC DNA]</scope>
    <source>
        <strain evidence="8 9">DSM 16195</strain>
    </source>
</reference>
<proteinExistence type="inferred from homology"/>
<dbReference type="AlphaFoldDB" id="A0A1G7C9I2"/>
<feature type="domain" description="Orn/DAP/Arg decarboxylase 2 N-terminal" evidence="7">
    <location>
        <begin position="53"/>
        <end position="275"/>
    </location>
</feature>
<evidence type="ECO:0000259" key="7">
    <source>
        <dbReference type="Pfam" id="PF02784"/>
    </source>
</evidence>
<keyword evidence="9" id="KW-1185">Reference proteome</keyword>
<dbReference type="GO" id="GO:0008836">
    <property type="term" value="F:diaminopimelate decarboxylase activity"/>
    <property type="evidence" value="ECO:0007669"/>
    <property type="project" value="TreeGrafter"/>
</dbReference>
<dbReference type="InterPro" id="IPR022644">
    <property type="entry name" value="De-COase2_N"/>
</dbReference>
<evidence type="ECO:0000313" key="9">
    <source>
        <dbReference type="Proteomes" id="UP000199321"/>
    </source>
</evidence>
<evidence type="ECO:0000256" key="4">
    <source>
        <dbReference type="PIRSR" id="PIRSR600183-50"/>
    </source>
</evidence>
<dbReference type="EMBL" id="FNBA01000001">
    <property type="protein sequence ID" value="SDE35979.1"/>
    <property type="molecule type" value="Genomic_DNA"/>
</dbReference>
<dbReference type="PANTHER" id="PTHR43727:SF2">
    <property type="entry name" value="GROUP IV DECARBOXYLASE"/>
    <property type="match status" value="1"/>
</dbReference>
<dbReference type="Pfam" id="PF00278">
    <property type="entry name" value="Orn_DAP_Arg_deC"/>
    <property type="match status" value="1"/>
</dbReference>
<sequence>MKYIKGNIENGLTPITSSWMTHLFQNGPLLKDVLHEYGSPANIHHLDSFSENVTVFKEAIEHYEIAYQIYYARKANKCVSLVKRAFELGIGVDTASFRELEQCVQLGGTAKNVVLTSAIKTPNQIKLAIQHEIPIILDNLDEWNLTYKIASELQKKAKVGLRMSGFTVENEKLYSRFGFDIDMLVEDTISILEEEKYKDFIAIEGLHFHLDGYSTTQRGKALSDCLSLAEKLVLRNIQIKFIDIGGGITMNYLESKEEWEAFTKNLQHAVLHHLPTGTFSNNGLGYKNINGALEGKLNTYPFYNECNGIDFLRNVLDFKDAAGHSNAYKLKKQNIQFRLEPGRSLLNQVGITVAKVVHRKKDAKGQWLVGLDMNMSQMMSSSADFLLDPFVLYNENPSEEEVAVYFTGAYCLERDVLLKRKITLPQLPQIDDIVVFVNTAGYMMHFFETEAHLFELSSNLNFTQTEGNPSLENFTKDVEI</sequence>
<comment type="similarity">
    <text evidence="5">Belongs to the Orn/Lys/Arg decarboxylase class-II family.</text>
</comment>
<dbReference type="Gene3D" id="3.20.20.10">
    <property type="entry name" value="Alanine racemase"/>
    <property type="match status" value="1"/>
</dbReference>
<evidence type="ECO:0000256" key="2">
    <source>
        <dbReference type="ARBA" id="ARBA00022898"/>
    </source>
</evidence>
<dbReference type="InterPro" id="IPR029066">
    <property type="entry name" value="PLP-binding_barrel"/>
</dbReference>
<evidence type="ECO:0000313" key="8">
    <source>
        <dbReference type="EMBL" id="SDE35979.1"/>
    </source>
</evidence>
<dbReference type="RefSeq" id="WP_093139579.1">
    <property type="nucleotide sequence ID" value="NZ_BMWO01000001.1"/>
</dbReference>
<dbReference type="InterPro" id="IPR009006">
    <property type="entry name" value="Ala_racemase/Decarboxylase_C"/>
</dbReference>
<dbReference type="InterPro" id="IPR022653">
    <property type="entry name" value="De-COase2_pyr-phos_BS"/>
</dbReference>
<keyword evidence="3" id="KW-0456">Lyase</keyword>
<evidence type="ECO:0000259" key="6">
    <source>
        <dbReference type="Pfam" id="PF00278"/>
    </source>
</evidence>
<evidence type="ECO:0000256" key="1">
    <source>
        <dbReference type="ARBA" id="ARBA00001933"/>
    </source>
</evidence>